<name>A0A4V2YDS5_9ACTN</name>
<dbReference type="AlphaFoldDB" id="A0A4V2YDS5"/>
<feature type="compositionally biased region" description="Basic and acidic residues" evidence="1">
    <location>
        <begin position="31"/>
        <end position="41"/>
    </location>
</feature>
<dbReference type="Proteomes" id="UP000294543">
    <property type="component" value="Unassembled WGS sequence"/>
</dbReference>
<evidence type="ECO:0000256" key="1">
    <source>
        <dbReference type="SAM" id="MobiDB-lite"/>
    </source>
</evidence>
<accession>A0A4V2YDS5</accession>
<protein>
    <submittedName>
        <fullName evidence="2">Uncharacterized protein</fullName>
    </submittedName>
</protein>
<gene>
    <name evidence="2" type="ORF">E1294_31005</name>
</gene>
<feature type="compositionally biased region" description="Polar residues" evidence="1">
    <location>
        <begin position="1"/>
        <end position="10"/>
    </location>
</feature>
<keyword evidence="3" id="KW-1185">Reference proteome</keyword>
<feature type="region of interest" description="Disordered" evidence="1">
    <location>
        <begin position="1"/>
        <end position="59"/>
    </location>
</feature>
<dbReference type="Gene3D" id="3.40.30.120">
    <property type="match status" value="1"/>
</dbReference>
<organism evidence="2 3">
    <name type="scientific">Nonomuraea diastatica</name>
    <dbReference type="NCBI Taxonomy" id="1848329"/>
    <lineage>
        <taxon>Bacteria</taxon>
        <taxon>Bacillati</taxon>
        <taxon>Actinomycetota</taxon>
        <taxon>Actinomycetes</taxon>
        <taxon>Streptosporangiales</taxon>
        <taxon>Streptosporangiaceae</taxon>
        <taxon>Nonomuraea</taxon>
    </lineage>
</organism>
<sequence>MAAGESCSTSPPAPLGRRARARPPAAPSPRACDHNHPKDLGEGPADALGAGHPLPGARRDARFAAGRHRVPDLPIGGGRLYELMRTGRFVLLDATAAHAAATPGRDRVDVVRADRATPYGAAATLLIRPDG</sequence>
<reference evidence="2 3" key="1">
    <citation type="submission" date="2019-03" db="EMBL/GenBank/DDBJ databases">
        <title>Draft genome sequences of novel Actinobacteria.</title>
        <authorList>
            <person name="Sahin N."/>
            <person name="Ay H."/>
            <person name="Saygin H."/>
        </authorList>
    </citation>
    <scope>NUCLEOTIDE SEQUENCE [LARGE SCALE GENOMIC DNA]</scope>
    <source>
        <strain evidence="2 3">KC712</strain>
    </source>
</reference>
<dbReference type="Pfam" id="PF21274">
    <property type="entry name" value="Rng_hyd_C"/>
    <property type="match status" value="1"/>
</dbReference>
<evidence type="ECO:0000313" key="2">
    <source>
        <dbReference type="EMBL" id="TDD16496.1"/>
    </source>
</evidence>
<evidence type="ECO:0000313" key="3">
    <source>
        <dbReference type="Proteomes" id="UP000294543"/>
    </source>
</evidence>
<comment type="caution">
    <text evidence="2">The sequence shown here is derived from an EMBL/GenBank/DDBJ whole genome shotgun (WGS) entry which is preliminary data.</text>
</comment>
<proteinExistence type="predicted"/>
<dbReference type="EMBL" id="SMKP01000104">
    <property type="protein sequence ID" value="TDD16496.1"/>
    <property type="molecule type" value="Genomic_DNA"/>
</dbReference>